<dbReference type="PANTHER" id="PTHR11138">
    <property type="entry name" value="METHIONYL-TRNA FORMYLTRANSFERASE"/>
    <property type="match status" value="1"/>
</dbReference>
<evidence type="ECO:0000256" key="2">
    <source>
        <dbReference type="ARBA" id="ARBA00012261"/>
    </source>
</evidence>
<dbReference type="EMBL" id="JAALLT010000001">
    <property type="protein sequence ID" value="NGP75681.1"/>
    <property type="molecule type" value="Genomic_DNA"/>
</dbReference>
<dbReference type="InterPro" id="IPR036477">
    <property type="entry name" value="Formyl_transf_N_sf"/>
</dbReference>
<evidence type="ECO:0000256" key="3">
    <source>
        <dbReference type="ARBA" id="ARBA00022679"/>
    </source>
</evidence>
<dbReference type="InterPro" id="IPR041711">
    <property type="entry name" value="Met-tRNA-FMT_N"/>
</dbReference>
<reference evidence="8 9" key="1">
    <citation type="submission" date="2020-02" db="EMBL/GenBank/DDBJ databases">
        <title>Balneolaceae bacterium YR4-1, complete genome.</title>
        <authorList>
            <person name="Li Y."/>
            <person name="Wu S."/>
        </authorList>
    </citation>
    <scope>NUCLEOTIDE SEQUENCE [LARGE SCALE GENOMIC DNA]</scope>
    <source>
        <strain evidence="8 9">YR4-1</strain>
    </source>
</reference>
<dbReference type="NCBIfam" id="TIGR00460">
    <property type="entry name" value="fmt"/>
    <property type="match status" value="1"/>
</dbReference>
<dbReference type="Proteomes" id="UP000473278">
    <property type="component" value="Unassembled WGS sequence"/>
</dbReference>
<dbReference type="EC" id="2.1.2.9" evidence="2 5"/>
<evidence type="ECO:0000256" key="5">
    <source>
        <dbReference type="HAMAP-Rule" id="MF_00182"/>
    </source>
</evidence>
<dbReference type="InterPro" id="IPR044135">
    <property type="entry name" value="Met-tRNA-FMT_C"/>
</dbReference>
<feature type="domain" description="Formyl transferase N-terminal" evidence="6">
    <location>
        <begin position="1"/>
        <end position="179"/>
    </location>
</feature>
<evidence type="ECO:0000256" key="1">
    <source>
        <dbReference type="ARBA" id="ARBA00010699"/>
    </source>
</evidence>
<comment type="caution">
    <text evidence="8">The sequence shown here is derived from an EMBL/GenBank/DDBJ whole genome shotgun (WGS) entry which is preliminary data.</text>
</comment>
<dbReference type="InterPro" id="IPR011034">
    <property type="entry name" value="Formyl_transferase-like_C_sf"/>
</dbReference>
<comment type="catalytic activity">
    <reaction evidence="5">
        <text>L-methionyl-tRNA(fMet) + (6R)-10-formyltetrahydrofolate = N-formyl-L-methionyl-tRNA(fMet) + (6S)-5,6,7,8-tetrahydrofolate + H(+)</text>
        <dbReference type="Rhea" id="RHEA:24380"/>
        <dbReference type="Rhea" id="RHEA-COMP:9952"/>
        <dbReference type="Rhea" id="RHEA-COMP:9953"/>
        <dbReference type="ChEBI" id="CHEBI:15378"/>
        <dbReference type="ChEBI" id="CHEBI:57453"/>
        <dbReference type="ChEBI" id="CHEBI:78530"/>
        <dbReference type="ChEBI" id="CHEBI:78844"/>
        <dbReference type="ChEBI" id="CHEBI:195366"/>
        <dbReference type="EC" id="2.1.2.9"/>
    </reaction>
</comment>
<dbReference type="CDD" id="cd08704">
    <property type="entry name" value="Met_tRNA_FMT_C"/>
    <property type="match status" value="1"/>
</dbReference>
<dbReference type="RefSeq" id="WP_165139200.1">
    <property type="nucleotide sequence ID" value="NZ_JAALLT010000001.1"/>
</dbReference>
<dbReference type="HAMAP" id="MF_00182">
    <property type="entry name" value="Formyl_trans"/>
    <property type="match status" value="1"/>
</dbReference>
<evidence type="ECO:0000259" key="6">
    <source>
        <dbReference type="Pfam" id="PF00551"/>
    </source>
</evidence>
<evidence type="ECO:0000259" key="7">
    <source>
        <dbReference type="Pfam" id="PF02911"/>
    </source>
</evidence>
<accession>A0A6M1SK55</accession>
<dbReference type="Gene3D" id="3.40.50.12230">
    <property type="match status" value="1"/>
</dbReference>
<dbReference type="PANTHER" id="PTHR11138:SF5">
    <property type="entry name" value="METHIONYL-TRNA FORMYLTRANSFERASE, MITOCHONDRIAL"/>
    <property type="match status" value="1"/>
</dbReference>
<name>A0A6M1SK55_9BACT</name>
<evidence type="ECO:0000313" key="8">
    <source>
        <dbReference type="EMBL" id="NGP75681.1"/>
    </source>
</evidence>
<sequence length="304" mass="33428">MKIVFMGSPDFAIPSLEKLMASPHEIAAVVSNPDKRRGRGSETSPTAVKARAMKAGLPVISVDDLSSDIFADELEKLEADLFVVVAFRILPKRILEIPTKGSINLHASLLPKYRGAAPIHWAVINGEEKTGCTVFFLDEKVDTGSIIKQGETPIGPNETTGDLYGRLKEMGSKLLLDAVDEIEYGSYSLSPQDDSKATPAPKLFTEDCRIDFDGQAQNIHNKIRGLSPFPTAWAELDDLKFNMYRSSVGDTERYKPGQIGLHDGQMMVGTKDKDLILQEVQIQGKRRMSGRDFMNGYSGTGIIH</sequence>
<dbReference type="InterPro" id="IPR005793">
    <property type="entry name" value="Formyl_trans_C"/>
</dbReference>
<dbReference type="GO" id="GO:0004479">
    <property type="term" value="F:methionyl-tRNA formyltransferase activity"/>
    <property type="evidence" value="ECO:0007669"/>
    <property type="project" value="UniProtKB-UniRule"/>
</dbReference>
<comment type="similarity">
    <text evidence="1 5">Belongs to the Fmt family.</text>
</comment>
<dbReference type="AlphaFoldDB" id="A0A6M1SK55"/>
<keyword evidence="4 5" id="KW-0648">Protein biosynthesis</keyword>
<gene>
    <name evidence="5" type="primary">fmt</name>
    <name evidence="8" type="ORF">G3570_03495</name>
</gene>
<feature type="binding site" evidence="5">
    <location>
        <begin position="108"/>
        <end position="111"/>
    </location>
    <ligand>
        <name>(6S)-5,6,7,8-tetrahydrofolate</name>
        <dbReference type="ChEBI" id="CHEBI:57453"/>
    </ligand>
</feature>
<keyword evidence="9" id="KW-1185">Reference proteome</keyword>
<evidence type="ECO:0000313" key="9">
    <source>
        <dbReference type="Proteomes" id="UP000473278"/>
    </source>
</evidence>
<dbReference type="Pfam" id="PF00551">
    <property type="entry name" value="Formyl_trans_N"/>
    <property type="match status" value="1"/>
</dbReference>
<evidence type="ECO:0000256" key="4">
    <source>
        <dbReference type="ARBA" id="ARBA00022917"/>
    </source>
</evidence>
<organism evidence="8 9">
    <name type="scientific">Halalkalibaculum roseum</name>
    <dbReference type="NCBI Taxonomy" id="2709311"/>
    <lineage>
        <taxon>Bacteria</taxon>
        <taxon>Pseudomonadati</taxon>
        <taxon>Balneolota</taxon>
        <taxon>Balneolia</taxon>
        <taxon>Balneolales</taxon>
        <taxon>Balneolaceae</taxon>
        <taxon>Halalkalibaculum</taxon>
    </lineage>
</organism>
<keyword evidence="3 5" id="KW-0808">Transferase</keyword>
<dbReference type="InterPro" id="IPR005794">
    <property type="entry name" value="Fmt"/>
</dbReference>
<proteinExistence type="inferred from homology"/>
<protein>
    <recommendedName>
        <fullName evidence="2 5">Methionyl-tRNA formyltransferase</fullName>
        <ecNumber evidence="2 5">2.1.2.9</ecNumber>
    </recommendedName>
</protein>
<feature type="domain" description="Formyl transferase C-terminal" evidence="7">
    <location>
        <begin position="203"/>
        <end position="297"/>
    </location>
</feature>
<dbReference type="CDD" id="cd08646">
    <property type="entry name" value="FMT_core_Met-tRNA-FMT_N"/>
    <property type="match status" value="1"/>
</dbReference>
<dbReference type="GO" id="GO:0005829">
    <property type="term" value="C:cytosol"/>
    <property type="evidence" value="ECO:0007669"/>
    <property type="project" value="TreeGrafter"/>
</dbReference>
<dbReference type="SUPFAM" id="SSF50486">
    <property type="entry name" value="FMT C-terminal domain-like"/>
    <property type="match status" value="1"/>
</dbReference>
<dbReference type="SUPFAM" id="SSF53328">
    <property type="entry name" value="Formyltransferase"/>
    <property type="match status" value="1"/>
</dbReference>
<dbReference type="InterPro" id="IPR002376">
    <property type="entry name" value="Formyl_transf_N"/>
</dbReference>
<dbReference type="Pfam" id="PF02911">
    <property type="entry name" value="Formyl_trans_C"/>
    <property type="match status" value="1"/>
</dbReference>
<comment type="function">
    <text evidence="5">Attaches a formyl group to the free amino group of methionyl-tRNA(fMet). The formyl group appears to play a dual role in the initiator identity of N-formylmethionyl-tRNA by promoting its recognition by IF2 and preventing the misappropriation of this tRNA by the elongation apparatus.</text>
</comment>